<keyword evidence="3" id="KW-0812">Transmembrane</keyword>
<evidence type="ECO:0000313" key="6">
    <source>
        <dbReference type="Proteomes" id="UP001607303"/>
    </source>
</evidence>
<reference evidence="5 6" key="1">
    <citation type="journal article" date="2024" name="Ann. Entomol. Soc. Am.">
        <title>Genomic analyses of the southern and eastern yellowjacket wasps (Hymenoptera: Vespidae) reveal evolutionary signatures of social life.</title>
        <authorList>
            <person name="Catto M.A."/>
            <person name="Caine P.B."/>
            <person name="Orr S.E."/>
            <person name="Hunt B.G."/>
            <person name="Goodisman M.A.D."/>
        </authorList>
    </citation>
    <scope>NUCLEOTIDE SEQUENCE [LARGE SCALE GENOMIC DNA]</scope>
    <source>
        <strain evidence="5">232</strain>
        <tissue evidence="5">Head and thorax</tissue>
    </source>
</reference>
<keyword evidence="6" id="KW-1185">Reference proteome</keyword>
<feature type="domain" description="WIF" evidence="4">
    <location>
        <begin position="1"/>
        <end position="110"/>
    </location>
</feature>
<organism evidence="5 6">
    <name type="scientific">Vespula maculifrons</name>
    <name type="common">Eastern yellow jacket</name>
    <name type="synonym">Wasp</name>
    <dbReference type="NCBI Taxonomy" id="7453"/>
    <lineage>
        <taxon>Eukaryota</taxon>
        <taxon>Metazoa</taxon>
        <taxon>Ecdysozoa</taxon>
        <taxon>Arthropoda</taxon>
        <taxon>Hexapoda</taxon>
        <taxon>Insecta</taxon>
        <taxon>Pterygota</taxon>
        <taxon>Neoptera</taxon>
        <taxon>Endopterygota</taxon>
        <taxon>Hymenoptera</taxon>
        <taxon>Apocrita</taxon>
        <taxon>Aculeata</taxon>
        <taxon>Vespoidea</taxon>
        <taxon>Vespidae</taxon>
        <taxon>Vespinae</taxon>
        <taxon>Vespula</taxon>
    </lineage>
</organism>
<protein>
    <submittedName>
        <fullName evidence="5">Tyrosine-protein kinase Drl-like isoform X1</fullName>
    </submittedName>
</protein>
<feature type="transmembrane region" description="Helical" evidence="3">
    <location>
        <begin position="136"/>
        <end position="160"/>
    </location>
</feature>
<evidence type="ECO:0000256" key="2">
    <source>
        <dbReference type="ARBA" id="ARBA00023180"/>
    </source>
</evidence>
<keyword evidence="3" id="KW-0472">Membrane</keyword>
<proteinExistence type="predicted"/>
<keyword evidence="1" id="KW-0732">Signal</keyword>
<dbReference type="Gene3D" id="3.30.200.20">
    <property type="entry name" value="Phosphorylase Kinase, domain 1"/>
    <property type="match status" value="1"/>
</dbReference>
<keyword evidence="3" id="KW-1133">Transmembrane helix</keyword>
<evidence type="ECO:0000259" key="4">
    <source>
        <dbReference type="PROSITE" id="PS50814"/>
    </source>
</evidence>
<accession>A0ABD2CAK3</accession>
<gene>
    <name evidence="5" type="ORF">V1477_009709</name>
</gene>
<dbReference type="Pfam" id="PF02019">
    <property type="entry name" value="WIF"/>
    <property type="match status" value="1"/>
</dbReference>
<name>A0ABD2CAK3_VESMC</name>
<dbReference type="Proteomes" id="UP001607303">
    <property type="component" value="Unassembled WGS sequence"/>
</dbReference>
<dbReference type="Gene3D" id="2.60.40.2170">
    <property type="entry name" value="Wnt, WIF domain"/>
    <property type="match status" value="1"/>
</dbReference>
<dbReference type="InterPro" id="IPR003306">
    <property type="entry name" value="WIF"/>
</dbReference>
<evidence type="ECO:0000256" key="1">
    <source>
        <dbReference type="ARBA" id="ARBA00022729"/>
    </source>
</evidence>
<dbReference type="InterPro" id="IPR038677">
    <property type="entry name" value="WIF_sf"/>
</dbReference>
<comment type="caution">
    <text evidence="5">The sequence shown here is derived from an EMBL/GenBank/DDBJ whole genome shotgun (WGS) entry which is preliminary data.</text>
</comment>
<dbReference type="PROSITE" id="PS50814">
    <property type="entry name" value="WIF"/>
    <property type="match status" value="1"/>
</dbReference>
<dbReference type="AlphaFoldDB" id="A0ABD2CAK3"/>
<keyword evidence="2" id="KW-0325">Glycoprotein</keyword>
<evidence type="ECO:0000313" key="5">
    <source>
        <dbReference type="EMBL" id="KAL2742080.1"/>
    </source>
</evidence>
<sequence>MRKTDILRSDGPGDSRTRQNITELPYSMELDYDVVRVAGAASGMMALLSPRVNVSAKGEVPVVLQVFRIRLPCSGLVSAEIPLALRLNVTAPPGTKYNDTILVFKRNKICLKGVETPPRNESVRLEPGPLVNGAGALYVAATCACALILVIGSVASALYIRNSKARVQESHYSAADTDGLARSSVLVRVDPRPGSANSGSYATIADLEPLYARPCGSRASYYAASHVTHLSQSTDPCEKARALSVPRSALYCRNLVQEGTFGRVYRGTLDMGGREQEVIIKTVTDVCLRNIKKVLNSRCSTCLRLINEYLLWIIYNIYRSFLNNFILIFKTTSLSNAAIV</sequence>
<evidence type="ECO:0000256" key="3">
    <source>
        <dbReference type="SAM" id="Phobius"/>
    </source>
</evidence>
<dbReference type="EMBL" id="JAYRBN010000058">
    <property type="protein sequence ID" value="KAL2742080.1"/>
    <property type="molecule type" value="Genomic_DNA"/>
</dbReference>